<keyword evidence="5" id="KW-1185">Reference proteome</keyword>
<sequence>MNSMHQQRNSVGATTTAKRPVGARRQRGASLLEAIAYLGVAAVVVLGAVSLLNGAFGSAKSNQTSEEIVSLRTAVRKLYLGQTYGTTSMNGALIAASAVPSTLTRSGTDGITNSWGGTVTVTGDTSAFTIVYAGLPKEVCMNVVSGASGWTSVAQGKNIADEFPVKAAKAQEVCSAASNDVTFTAS</sequence>
<reference evidence="4 5" key="1">
    <citation type="journal article" date="2019" name="Int. J. Syst. Evol. Microbiol.">
        <title>The Draft Whole-Genome Sequence of the Antibiotic Producer Empedobacter haloabium ATCC 31962 Provides Indications for Its Taxonomic Reclassification.</title>
        <authorList>
            <person name="Miess H."/>
            <person name="Arlt P."/>
            <person name="Apel A.K."/>
            <person name="Weber T."/>
            <person name="Nieselt K."/>
            <person name="Hanssen F."/>
            <person name="Czemmel S."/>
            <person name="Nahnsen S."/>
            <person name="Gross H."/>
        </authorList>
    </citation>
    <scope>NUCLEOTIDE SEQUENCE [LARGE SCALE GENOMIC DNA]</scope>
    <source>
        <strain evidence="4 5">ATCC 31962</strain>
    </source>
</reference>
<evidence type="ECO:0000313" key="4">
    <source>
        <dbReference type="EMBL" id="WUR13044.1"/>
    </source>
</evidence>
<dbReference type="EMBL" id="CP136508">
    <property type="protein sequence ID" value="WUR13044.1"/>
    <property type="molecule type" value="Genomic_DNA"/>
</dbReference>
<dbReference type="Proteomes" id="UP000321323">
    <property type="component" value="Chromosome"/>
</dbReference>
<accession>A0ABZ1UK63</accession>
<dbReference type="InterPro" id="IPR014911">
    <property type="entry name" value="PilS_N"/>
</dbReference>
<feature type="transmembrane region" description="Helical" evidence="2">
    <location>
        <begin position="34"/>
        <end position="56"/>
    </location>
</feature>
<keyword evidence="2" id="KW-1133">Transmembrane helix</keyword>
<organism evidence="4 5">
    <name type="scientific">[Empedobacter] haloabium</name>
    <dbReference type="NCBI Taxonomy" id="592317"/>
    <lineage>
        <taxon>Bacteria</taxon>
        <taxon>Pseudomonadati</taxon>
        <taxon>Pseudomonadota</taxon>
        <taxon>Betaproteobacteria</taxon>
        <taxon>Burkholderiales</taxon>
        <taxon>Oxalobacteraceae</taxon>
        <taxon>Telluria group</taxon>
        <taxon>Telluria group incertae sedis</taxon>
    </lineage>
</organism>
<protein>
    <submittedName>
        <fullName evidence="4">Type 4 pilus major pilin</fullName>
    </submittedName>
</protein>
<dbReference type="InterPro" id="IPR045584">
    <property type="entry name" value="Pilin-like"/>
</dbReference>
<feature type="compositionally biased region" description="Polar residues" evidence="1">
    <location>
        <begin position="1"/>
        <end position="17"/>
    </location>
</feature>
<evidence type="ECO:0000313" key="5">
    <source>
        <dbReference type="Proteomes" id="UP000321323"/>
    </source>
</evidence>
<proteinExistence type="predicted"/>
<keyword evidence="2" id="KW-0472">Membrane</keyword>
<gene>
    <name evidence="4" type="ORF">E7V67_025700</name>
</gene>
<evidence type="ECO:0000259" key="3">
    <source>
        <dbReference type="Pfam" id="PF08805"/>
    </source>
</evidence>
<evidence type="ECO:0000256" key="1">
    <source>
        <dbReference type="SAM" id="MobiDB-lite"/>
    </source>
</evidence>
<name>A0ABZ1UK63_9BURK</name>
<dbReference type="Pfam" id="PF08805">
    <property type="entry name" value="PilS"/>
    <property type="match status" value="1"/>
</dbReference>
<keyword evidence="2" id="KW-0812">Transmembrane</keyword>
<feature type="domain" description="Type 4 secretion system PilS N-terminal" evidence="3">
    <location>
        <begin position="60"/>
        <end position="185"/>
    </location>
</feature>
<feature type="region of interest" description="Disordered" evidence="1">
    <location>
        <begin position="1"/>
        <end position="23"/>
    </location>
</feature>
<dbReference type="Gene3D" id="3.30.1690.10">
    <property type="entry name" value="TcpA-like pilin"/>
    <property type="match status" value="1"/>
</dbReference>
<evidence type="ECO:0000256" key="2">
    <source>
        <dbReference type="SAM" id="Phobius"/>
    </source>
</evidence>
<dbReference type="SUPFAM" id="SSF54523">
    <property type="entry name" value="Pili subunits"/>
    <property type="match status" value="1"/>
</dbReference>